<feature type="region of interest" description="Disordered" evidence="1">
    <location>
        <begin position="83"/>
        <end position="108"/>
    </location>
</feature>
<sequence length="124" mass="13872">MVWGWLPAWPPNRQRLNRWKPAATPAPADPKLRLAPSTDLNEPGKNKVSEEAQKLAKRAIVAMAKGDLKTARQDFLKVLQAVPDNVPNDDQPGPGGVSFEEPRKRRKSGCIRRCAWRRRRASAG</sequence>
<name>B4D349_9BACT</name>
<evidence type="ECO:0000313" key="2">
    <source>
        <dbReference type="EMBL" id="EDY19160.1"/>
    </source>
</evidence>
<organism evidence="2 3">
    <name type="scientific">Chthoniobacter flavus Ellin428</name>
    <dbReference type="NCBI Taxonomy" id="497964"/>
    <lineage>
        <taxon>Bacteria</taxon>
        <taxon>Pseudomonadati</taxon>
        <taxon>Verrucomicrobiota</taxon>
        <taxon>Spartobacteria</taxon>
        <taxon>Chthoniobacterales</taxon>
        <taxon>Chthoniobacteraceae</taxon>
        <taxon>Chthoniobacter</taxon>
    </lineage>
</organism>
<accession>B4D349</accession>
<dbReference type="InParanoid" id="B4D349"/>
<gene>
    <name evidence="2" type="ORF">CfE428DRAFT_3337</name>
</gene>
<evidence type="ECO:0000313" key="3">
    <source>
        <dbReference type="Proteomes" id="UP000005824"/>
    </source>
</evidence>
<feature type="compositionally biased region" description="Basic and acidic residues" evidence="1">
    <location>
        <begin position="42"/>
        <end position="51"/>
    </location>
</feature>
<feature type="region of interest" description="Disordered" evidence="1">
    <location>
        <begin position="13"/>
        <end position="51"/>
    </location>
</feature>
<keyword evidence="3" id="KW-1185">Reference proteome</keyword>
<proteinExistence type="predicted"/>
<dbReference type="AlphaFoldDB" id="B4D349"/>
<protein>
    <submittedName>
        <fullName evidence="2">Tetratricopeptide TPR_2 repeat protein</fullName>
    </submittedName>
</protein>
<dbReference type="RefSeq" id="WP_006980662.1">
    <property type="nucleotide sequence ID" value="NZ_ABVL01000009.1"/>
</dbReference>
<dbReference type="EMBL" id="ABVL01000009">
    <property type="protein sequence ID" value="EDY19160.1"/>
    <property type="molecule type" value="Genomic_DNA"/>
</dbReference>
<comment type="caution">
    <text evidence="2">The sequence shown here is derived from an EMBL/GenBank/DDBJ whole genome shotgun (WGS) entry which is preliminary data.</text>
</comment>
<reference evidence="2 3" key="1">
    <citation type="journal article" date="2011" name="J. Bacteriol.">
        <title>Genome sequence of Chthoniobacter flavus Ellin428, an aerobic heterotrophic soil bacterium.</title>
        <authorList>
            <person name="Kant R."/>
            <person name="van Passel M.W."/>
            <person name="Palva A."/>
            <person name="Lucas S."/>
            <person name="Lapidus A."/>
            <person name="Glavina Del Rio T."/>
            <person name="Dalin E."/>
            <person name="Tice H."/>
            <person name="Bruce D."/>
            <person name="Goodwin L."/>
            <person name="Pitluck S."/>
            <person name="Larimer F.W."/>
            <person name="Land M.L."/>
            <person name="Hauser L."/>
            <person name="Sangwan P."/>
            <person name="de Vos W.M."/>
            <person name="Janssen P.H."/>
            <person name="Smidt H."/>
        </authorList>
    </citation>
    <scope>NUCLEOTIDE SEQUENCE [LARGE SCALE GENOMIC DNA]</scope>
    <source>
        <strain evidence="2 3">Ellin428</strain>
    </source>
</reference>
<dbReference type="Proteomes" id="UP000005824">
    <property type="component" value="Unassembled WGS sequence"/>
</dbReference>
<dbReference type="STRING" id="497964.CfE428DRAFT_3337"/>
<evidence type="ECO:0000256" key="1">
    <source>
        <dbReference type="SAM" id="MobiDB-lite"/>
    </source>
</evidence>